<organism evidence="2 3">
    <name type="scientific">Salipiger thiooxidans</name>
    <dbReference type="NCBI Taxonomy" id="282683"/>
    <lineage>
        <taxon>Bacteria</taxon>
        <taxon>Pseudomonadati</taxon>
        <taxon>Pseudomonadota</taxon>
        <taxon>Alphaproteobacteria</taxon>
        <taxon>Rhodobacterales</taxon>
        <taxon>Roseobacteraceae</taxon>
        <taxon>Salipiger</taxon>
    </lineage>
</organism>
<evidence type="ECO:0000313" key="2">
    <source>
        <dbReference type="EMBL" id="SDE29076.1"/>
    </source>
</evidence>
<dbReference type="EMBL" id="FNAV01000002">
    <property type="protein sequence ID" value="SDE29076.1"/>
    <property type="molecule type" value="Genomic_DNA"/>
</dbReference>
<accession>A0A1G7BRT3</accession>
<keyword evidence="3" id="KW-1185">Reference proteome</keyword>
<dbReference type="AlphaFoldDB" id="A0A1G7BRT3"/>
<dbReference type="Proteomes" id="UP000198994">
    <property type="component" value="Unassembled WGS sequence"/>
</dbReference>
<keyword evidence="1" id="KW-0812">Transmembrane</keyword>
<evidence type="ECO:0000256" key="1">
    <source>
        <dbReference type="SAM" id="Phobius"/>
    </source>
</evidence>
<gene>
    <name evidence="2" type="ORF">SAMN04488105_102312</name>
</gene>
<reference evidence="3" key="1">
    <citation type="submission" date="2016-10" db="EMBL/GenBank/DDBJ databases">
        <authorList>
            <person name="Varghese N."/>
            <person name="Submissions S."/>
        </authorList>
    </citation>
    <scope>NUCLEOTIDE SEQUENCE [LARGE SCALE GENOMIC DNA]</scope>
    <source>
        <strain evidence="3">DSM 10146</strain>
    </source>
</reference>
<keyword evidence="1" id="KW-1133">Transmembrane helix</keyword>
<evidence type="ECO:0000313" key="3">
    <source>
        <dbReference type="Proteomes" id="UP000198994"/>
    </source>
</evidence>
<keyword evidence="1" id="KW-0472">Membrane</keyword>
<feature type="transmembrane region" description="Helical" evidence="1">
    <location>
        <begin position="12"/>
        <end position="32"/>
    </location>
</feature>
<name>A0A1G7BRT3_9RHOB</name>
<proteinExistence type="predicted"/>
<dbReference type="STRING" id="282683.SAMN04488105_102312"/>
<protein>
    <submittedName>
        <fullName evidence="2">Uncharacterized protein</fullName>
    </submittedName>
</protein>
<dbReference type="OrthoDB" id="1358226at28211"/>
<sequence length="104" mass="10913">MICSLPLDVAGWLLIACFLVGGIWTVGVPLRARWHEARALRAARARSGDLDIAARASLDEADGRIKAGLLDGPLSKPPTWVVVVSGVALLLRIAVEVAKTSCAG</sequence>
<dbReference type="RefSeq" id="WP_089955585.1">
    <property type="nucleotide sequence ID" value="NZ_FNAV01000002.1"/>
</dbReference>